<dbReference type="HOGENOM" id="CLU_1465430_0_0_9"/>
<dbReference type="RefSeq" id="WP_013488251.1">
    <property type="nucleotide sequence ID" value="NC_014829.1"/>
</dbReference>
<sequence precursor="true">MSIKHQLRGSAIGVFAATSIFSSVYFFSGASGQAEIESDEPLTIEDALSQVEQEDFTVLTNEEYSELRDQLLALENEILLLQENNQQDIVEEETTEEVEIEEETTEEEAIEEEDSSIIEVTLTVEAGMSTRDITERLESLNIIEDARAFEAYIMDLEQDRYLRMGDYDVSSEMSWDDIIDVLVQ</sequence>
<name>E6TWW4_EVAC2</name>
<evidence type="ECO:0000313" key="3">
    <source>
        <dbReference type="EMBL" id="ADU29914.1"/>
    </source>
</evidence>
<dbReference type="KEGG" id="bco:Bcell_1651"/>
<proteinExistence type="predicted"/>
<keyword evidence="4" id="KW-1185">Reference proteome</keyword>
<dbReference type="Proteomes" id="UP000001401">
    <property type="component" value="Chromosome"/>
</dbReference>
<dbReference type="GO" id="GO:0016829">
    <property type="term" value="F:lyase activity"/>
    <property type="evidence" value="ECO:0007669"/>
    <property type="project" value="UniProtKB-KW"/>
</dbReference>
<protein>
    <submittedName>
        <fullName evidence="3">Aminodeoxychorismate lyase</fullName>
    </submittedName>
</protein>
<keyword evidence="2" id="KW-0472">Membrane</keyword>
<dbReference type="OrthoDB" id="2942983at2"/>
<feature type="coiled-coil region" evidence="1">
    <location>
        <begin position="57"/>
        <end position="84"/>
    </location>
</feature>
<accession>E6TWW4</accession>
<evidence type="ECO:0000256" key="1">
    <source>
        <dbReference type="SAM" id="Coils"/>
    </source>
</evidence>
<evidence type="ECO:0000256" key="2">
    <source>
        <dbReference type="SAM" id="Phobius"/>
    </source>
</evidence>
<dbReference type="Gene3D" id="3.30.1490.480">
    <property type="entry name" value="Endolytic murein transglycosylase"/>
    <property type="match status" value="1"/>
</dbReference>
<organism evidence="3 4">
    <name type="scientific">Evansella cellulosilytica (strain ATCC 21833 / DSM 2522 / FERM P-1141 / JCM 9156 / N-4)</name>
    <name type="common">Bacillus cellulosilyticus</name>
    <dbReference type="NCBI Taxonomy" id="649639"/>
    <lineage>
        <taxon>Bacteria</taxon>
        <taxon>Bacillati</taxon>
        <taxon>Bacillota</taxon>
        <taxon>Bacilli</taxon>
        <taxon>Bacillales</taxon>
        <taxon>Bacillaceae</taxon>
        <taxon>Evansella</taxon>
    </lineage>
</organism>
<keyword evidence="2" id="KW-0812">Transmembrane</keyword>
<dbReference type="EMBL" id="CP002394">
    <property type="protein sequence ID" value="ADU29914.1"/>
    <property type="molecule type" value="Genomic_DNA"/>
</dbReference>
<dbReference type="AlphaFoldDB" id="E6TWW4"/>
<keyword evidence="3" id="KW-0456">Lyase</keyword>
<dbReference type="eggNOG" id="ENOG5033BFA">
    <property type="taxonomic scope" value="Bacteria"/>
</dbReference>
<reference evidence="3 4" key="1">
    <citation type="submission" date="2010-12" db="EMBL/GenBank/DDBJ databases">
        <title>Complete sequence of Bacillus cellulosilyticus DSM 2522.</title>
        <authorList>
            <consortium name="US DOE Joint Genome Institute"/>
            <person name="Lucas S."/>
            <person name="Copeland A."/>
            <person name="Lapidus A."/>
            <person name="Cheng J.-F."/>
            <person name="Bruce D."/>
            <person name="Goodwin L."/>
            <person name="Pitluck S."/>
            <person name="Chertkov O."/>
            <person name="Detter J.C."/>
            <person name="Han C."/>
            <person name="Tapia R."/>
            <person name="Land M."/>
            <person name="Hauser L."/>
            <person name="Jeffries C."/>
            <person name="Kyrpides N."/>
            <person name="Ivanova N."/>
            <person name="Mikhailova N."/>
            <person name="Brumm P."/>
            <person name="Mead D."/>
            <person name="Woyke T."/>
        </authorList>
    </citation>
    <scope>NUCLEOTIDE SEQUENCE [LARGE SCALE GENOMIC DNA]</scope>
    <source>
        <strain evidence="4">ATCC 21833 / DSM 2522 / FERM P-1141 / JCM 9156 / N-4</strain>
    </source>
</reference>
<keyword evidence="2" id="KW-1133">Transmembrane helix</keyword>
<keyword evidence="1" id="KW-0175">Coiled coil</keyword>
<gene>
    <name evidence="3" type="ordered locus">Bcell_1651</name>
</gene>
<feature type="transmembrane region" description="Helical" evidence="2">
    <location>
        <begin position="7"/>
        <end position="27"/>
    </location>
</feature>
<dbReference type="STRING" id="649639.Bcell_1651"/>
<evidence type="ECO:0000313" key="4">
    <source>
        <dbReference type="Proteomes" id="UP000001401"/>
    </source>
</evidence>